<keyword evidence="3" id="KW-1185">Reference proteome</keyword>
<sequence length="181" mass="19215">MFARTKRLTLRPPWPEDAGALAQAIGHDAVLRMLLRVPSPYTLADAQAFCAAPRPHDEPRFVIVAHDGGGAPALIGGIGISEQEGTPNLGYWLTPSAWGRGYATEAGRAVVAMARHALPIERLAAWHFADNPASGAVLRKLGFCPTGRTTPRESPARSQPAATVGHELDLSARCEPMPIAA</sequence>
<name>A0ABU8GZN1_9SPHN</name>
<dbReference type="Pfam" id="PF13302">
    <property type="entry name" value="Acetyltransf_3"/>
    <property type="match status" value="1"/>
</dbReference>
<evidence type="ECO:0000313" key="2">
    <source>
        <dbReference type="EMBL" id="MEI5686316.1"/>
    </source>
</evidence>
<dbReference type="EMBL" id="JBBBDM010000002">
    <property type="protein sequence ID" value="MEI5686316.1"/>
    <property type="molecule type" value="Genomic_DNA"/>
</dbReference>
<feature type="domain" description="N-acetyltransferase" evidence="1">
    <location>
        <begin position="8"/>
        <end position="169"/>
    </location>
</feature>
<dbReference type="Gene3D" id="3.40.630.30">
    <property type="match status" value="1"/>
</dbReference>
<protein>
    <submittedName>
        <fullName evidence="2">GNAT family N-acetyltransferase</fullName>
    </submittedName>
</protein>
<reference evidence="2 3" key="1">
    <citation type="journal article" date="2013" name="Int. J. Syst. Evol. Microbiol.">
        <title>Sphingomonas kyungheensis sp. nov., a bacterium with ginsenoside-converting activity isolated from soil of a ginseng field.</title>
        <authorList>
            <person name="Son H.M."/>
            <person name="Yang J.E."/>
            <person name="Park Y."/>
            <person name="Han C.K."/>
            <person name="Kim S.G."/>
            <person name="Kook M."/>
            <person name="Yi T.H."/>
        </authorList>
    </citation>
    <scope>NUCLEOTIDE SEQUENCE [LARGE SCALE GENOMIC DNA]</scope>
    <source>
        <strain evidence="2 3">LMG 26582</strain>
    </source>
</reference>
<dbReference type="InterPro" id="IPR000182">
    <property type="entry name" value="GNAT_dom"/>
</dbReference>
<dbReference type="PROSITE" id="PS51186">
    <property type="entry name" value="GNAT"/>
    <property type="match status" value="1"/>
</dbReference>
<proteinExistence type="predicted"/>
<comment type="caution">
    <text evidence="2">The sequence shown here is derived from an EMBL/GenBank/DDBJ whole genome shotgun (WGS) entry which is preliminary data.</text>
</comment>
<dbReference type="SUPFAM" id="SSF55729">
    <property type="entry name" value="Acyl-CoA N-acyltransferases (Nat)"/>
    <property type="match status" value="1"/>
</dbReference>
<dbReference type="InterPro" id="IPR051531">
    <property type="entry name" value="N-acetyltransferase"/>
</dbReference>
<evidence type="ECO:0000313" key="3">
    <source>
        <dbReference type="Proteomes" id="UP001367771"/>
    </source>
</evidence>
<evidence type="ECO:0000259" key="1">
    <source>
        <dbReference type="PROSITE" id="PS51186"/>
    </source>
</evidence>
<gene>
    <name evidence="2" type="ORF">V8201_04405</name>
</gene>
<dbReference type="PANTHER" id="PTHR43792">
    <property type="entry name" value="GNAT FAMILY, PUTATIVE (AFU_ORTHOLOGUE AFUA_3G00765)-RELATED-RELATED"/>
    <property type="match status" value="1"/>
</dbReference>
<organism evidence="2 3">
    <name type="scientific">Sphingomonas kyungheensis</name>
    <dbReference type="NCBI Taxonomy" id="1069987"/>
    <lineage>
        <taxon>Bacteria</taxon>
        <taxon>Pseudomonadati</taxon>
        <taxon>Pseudomonadota</taxon>
        <taxon>Alphaproteobacteria</taxon>
        <taxon>Sphingomonadales</taxon>
        <taxon>Sphingomonadaceae</taxon>
        <taxon>Sphingomonas</taxon>
    </lineage>
</organism>
<dbReference type="Proteomes" id="UP001367771">
    <property type="component" value="Unassembled WGS sequence"/>
</dbReference>
<dbReference type="InterPro" id="IPR016181">
    <property type="entry name" value="Acyl_CoA_acyltransferase"/>
</dbReference>
<accession>A0ABU8GZN1</accession>
<dbReference type="RefSeq" id="WP_336544579.1">
    <property type="nucleotide sequence ID" value="NZ_JBBBDM010000002.1"/>
</dbReference>